<feature type="domain" description="TRF2/HOY1 PH-like" evidence="2">
    <location>
        <begin position="109"/>
        <end position="227"/>
    </location>
</feature>
<evidence type="ECO:0000256" key="1">
    <source>
        <dbReference type="SAM" id="MobiDB-lite"/>
    </source>
</evidence>
<evidence type="ECO:0000259" key="2">
    <source>
        <dbReference type="Pfam" id="PF24818"/>
    </source>
</evidence>
<sequence length="422" mass="48133">MESGVFVPDDNMNIPMNVDLLFGSCSQSTPPQVNSYDQEALQMLPVLGLKLSKTPDFLEKIQKLTQQQLQKSNVRQQPNSNVGRGSISATPNTKDVFLQQTINKIKAENFPISLLKIGSWQRVSRNEGDLVGKCYFSKKKLVWEFLENGLKSKIEIQWTDITSMKVSMPENQPAVLEIELNQPPTFHHEIDPQPRKHTQWRLVPDFTGGQALTYRRHHLRCPPGLLNKPLEKLLNSDSRLLQLIQQGFPTKSPYFKYSLDFGGKGYINFEHQQQQQQPFSFISNMNDTHSPLPVVPVWDQWMSSTDQICNQMQMPLWGQEAMNDQLAGLQTLNDHQNMSLVDFDDGIDMVYKNDQNVIDNNVIAMSNDCSSCTGSGSFSYLQANNWLLQFQILDENMNMVNGNNLYLSANSEPAMRYFSNSQ</sequence>
<proteinExistence type="predicted"/>
<dbReference type="PANTHER" id="PTHR33494">
    <property type="entry name" value="OS02G0793800 PROTEIN"/>
    <property type="match status" value="1"/>
</dbReference>
<reference evidence="3 4" key="1">
    <citation type="journal article" date="2021" name="Plant Biotechnol. J.">
        <title>Multi-omics assisted identification of the key and species-specific regulatory components of drought-tolerant mechanisms in Gossypium stocksii.</title>
        <authorList>
            <person name="Yu D."/>
            <person name="Ke L."/>
            <person name="Zhang D."/>
            <person name="Wu Y."/>
            <person name="Sun Y."/>
            <person name="Mei J."/>
            <person name="Sun J."/>
            <person name="Sun Y."/>
        </authorList>
    </citation>
    <scope>NUCLEOTIDE SEQUENCE [LARGE SCALE GENOMIC DNA]</scope>
    <source>
        <strain evidence="4">cv. E1</strain>
        <tissue evidence="3">Leaf</tissue>
    </source>
</reference>
<keyword evidence="4" id="KW-1185">Reference proteome</keyword>
<dbReference type="AlphaFoldDB" id="A0A9D3W114"/>
<dbReference type="InterPro" id="IPR057939">
    <property type="entry name" value="TRF2_HOY1_PH"/>
</dbReference>
<dbReference type="PANTHER" id="PTHR33494:SF5">
    <property type="entry name" value="F10A16.6 PROTEIN"/>
    <property type="match status" value="1"/>
</dbReference>
<comment type="caution">
    <text evidence="3">The sequence shown here is derived from an EMBL/GenBank/DDBJ whole genome shotgun (WGS) entry which is preliminary data.</text>
</comment>
<name>A0A9D3W114_9ROSI</name>
<evidence type="ECO:0000313" key="3">
    <source>
        <dbReference type="EMBL" id="KAH1105940.1"/>
    </source>
</evidence>
<feature type="compositionally biased region" description="Polar residues" evidence="1">
    <location>
        <begin position="72"/>
        <end position="89"/>
    </location>
</feature>
<gene>
    <name evidence="3" type="ORF">J1N35_009708</name>
</gene>
<dbReference type="EMBL" id="JAIQCV010000004">
    <property type="protein sequence ID" value="KAH1105940.1"/>
    <property type="molecule type" value="Genomic_DNA"/>
</dbReference>
<feature type="region of interest" description="Disordered" evidence="1">
    <location>
        <begin position="70"/>
        <end position="89"/>
    </location>
</feature>
<accession>A0A9D3W114</accession>
<dbReference type="OrthoDB" id="6159439at2759"/>
<dbReference type="Proteomes" id="UP000828251">
    <property type="component" value="Unassembled WGS sequence"/>
</dbReference>
<dbReference type="Pfam" id="PF24818">
    <property type="entry name" value="PH_TRF2_HOY1"/>
    <property type="match status" value="1"/>
</dbReference>
<evidence type="ECO:0000313" key="4">
    <source>
        <dbReference type="Proteomes" id="UP000828251"/>
    </source>
</evidence>
<protein>
    <recommendedName>
        <fullName evidence="2">TRF2/HOY1 PH-like domain-containing protein</fullName>
    </recommendedName>
</protein>
<organism evidence="3 4">
    <name type="scientific">Gossypium stocksii</name>
    <dbReference type="NCBI Taxonomy" id="47602"/>
    <lineage>
        <taxon>Eukaryota</taxon>
        <taxon>Viridiplantae</taxon>
        <taxon>Streptophyta</taxon>
        <taxon>Embryophyta</taxon>
        <taxon>Tracheophyta</taxon>
        <taxon>Spermatophyta</taxon>
        <taxon>Magnoliopsida</taxon>
        <taxon>eudicotyledons</taxon>
        <taxon>Gunneridae</taxon>
        <taxon>Pentapetalae</taxon>
        <taxon>rosids</taxon>
        <taxon>malvids</taxon>
        <taxon>Malvales</taxon>
        <taxon>Malvaceae</taxon>
        <taxon>Malvoideae</taxon>
        <taxon>Gossypium</taxon>
    </lineage>
</organism>